<keyword evidence="4" id="KW-1185">Reference proteome</keyword>
<sequence length="144" mass="16599">MLSSRMYDVFLSFRGEDTRDSFVSHLYNDLDRKNIHIFKDNEKVGRGDEISGALLTAIEGVRVSVIVFSKHYASSRWCLDQLVKIMDCKKLNGHNFVFPVFYDVDPSYYETTIHANYELIKLEISPSSSSFYKLSTCTETIIAF</sequence>
<dbReference type="SUPFAM" id="SSF52200">
    <property type="entry name" value="Toll/Interleukin receptor TIR domain"/>
    <property type="match status" value="1"/>
</dbReference>
<name>A0A5D2ARG2_GOSDA</name>
<evidence type="ECO:0000313" key="4">
    <source>
        <dbReference type="Proteomes" id="UP000323506"/>
    </source>
</evidence>
<evidence type="ECO:0000313" key="3">
    <source>
        <dbReference type="EMBL" id="TYG47461.1"/>
    </source>
</evidence>
<dbReference type="AlphaFoldDB" id="A0A5D2ARG2"/>
<dbReference type="GO" id="GO:0007165">
    <property type="term" value="P:signal transduction"/>
    <property type="evidence" value="ECO:0007669"/>
    <property type="project" value="InterPro"/>
</dbReference>
<dbReference type="InterPro" id="IPR000157">
    <property type="entry name" value="TIR_dom"/>
</dbReference>
<organism evidence="3 4">
    <name type="scientific">Gossypium darwinii</name>
    <name type="common">Darwin's cotton</name>
    <name type="synonym">Gossypium barbadense var. darwinii</name>
    <dbReference type="NCBI Taxonomy" id="34276"/>
    <lineage>
        <taxon>Eukaryota</taxon>
        <taxon>Viridiplantae</taxon>
        <taxon>Streptophyta</taxon>
        <taxon>Embryophyta</taxon>
        <taxon>Tracheophyta</taxon>
        <taxon>Spermatophyta</taxon>
        <taxon>Magnoliopsida</taxon>
        <taxon>eudicotyledons</taxon>
        <taxon>Gunneridae</taxon>
        <taxon>Pentapetalae</taxon>
        <taxon>rosids</taxon>
        <taxon>malvids</taxon>
        <taxon>Malvales</taxon>
        <taxon>Malvaceae</taxon>
        <taxon>Malvoideae</taxon>
        <taxon>Gossypium</taxon>
    </lineage>
</organism>
<dbReference type="Pfam" id="PF01582">
    <property type="entry name" value="TIR"/>
    <property type="match status" value="1"/>
</dbReference>
<dbReference type="Proteomes" id="UP000323506">
    <property type="component" value="Chromosome D11"/>
</dbReference>
<accession>A0A5D2ARG2</accession>
<reference evidence="3 4" key="1">
    <citation type="submission" date="2019-06" db="EMBL/GenBank/DDBJ databases">
        <title>WGS assembly of Gossypium darwinii.</title>
        <authorList>
            <person name="Chen Z.J."/>
            <person name="Sreedasyam A."/>
            <person name="Ando A."/>
            <person name="Song Q."/>
            <person name="De L."/>
            <person name="Hulse-Kemp A."/>
            <person name="Ding M."/>
            <person name="Ye W."/>
            <person name="Kirkbride R."/>
            <person name="Jenkins J."/>
            <person name="Plott C."/>
            <person name="Lovell J."/>
            <person name="Lin Y.-M."/>
            <person name="Vaughn R."/>
            <person name="Liu B."/>
            <person name="Li W."/>
            <person name="Simpson S."/>
            <person name="Scheffler B."/>
            <person name="Saski C."/>
            <person name="Grover C."/>
            <person name="Hu G."/>
            <person name="Conover J."/>
            <person name="Carlson J."/>
            <person name="Shu S."/>
            <person name="Boston L."/>
            <person name="Williams M."/>
            <person name="Peterson D."/>
            <person name="Mcgee K."/>
            <person name="Jones D."/>
            <person name="Wendel J."/>
            <person name="Stelly D."/>
            <person name="Grimwood J."/>
            <person name="Schmutz J."/>
        </authorList>
    </citation>
    <scope>NUCLEOTIDE SEQUENCE [LARGE SCALE GENOMIC DNA]</scope>
    <source>
        <strain evidence="3">1808015.09</strain>
    </source>
</reference>
<dbReference type="SMART" id="SM00255">
    <property type="entry name" value="TIR"/>
    <property type="match status" value="1"/>
</dbReference>
<dbReference type="InterPro" id="IPR035897">
    <property type="entry name" value="Toll_tir_struct_dom_sf"/>
</dbReference>
<keyword evidence="1" id="KW-0520">NAD</keyword>
<proteinExistence type="predicted"/>
<dbReference type="PANTHER" id="PTHR32009">
    <property type="entry name" value="TMV RESISTANCE PROTEIN N-LIKE"/>
    <property type="match status" value="1"/>
</dbReference>
<dbReference type="PANTHER" id="PTHR32009:SF155">
    <property type="entry name" value="DISEASE RESISTANCE PROTEIN (TIR-NBS-LRR CLASS)"/>
    <property type="match status" value="1"/>
</dbReference>
<dbReference type="PROSITE" id="PS50104">
    <property type="entry name" value="TIR"/>
    <property type="match status" value="1"/>
</dbReference>
<dbReference type="EMBL" id="CM017711">
    <property type="protein sequence ID" value="TYG47461.1"/>
    <property type="molecule type" value="Genomic_DNA"/>
</dbReference>
<protein>
    <recommendedName>
        <fullName evidence="2">TIR domain-containing protein</fullName>
    </recommendedName>
</protein>
<evidence type="ECO:0000256" key="1">
    <source>
        <dbReference type="ARBA" id="ARBA00023027"/>
    </source>
</evidence>
<dbReference type="Gene3D" id="3.40.50.10140">
    <property type="entry name" value="Toll/interleukin-1 receptor homology (TIR) domain"/>
    <property type="match status" value="1"/>
</dbReference>
<evidence type="ECO:0000259" key="2">
    <source>
        <dbReference type="PROSITE" id="PS50104"/>
    </source>
</evidence>
<feature type="domain" description="TIR" evidence="2">
    <location>
        <begin position="5"/>
        <end position="144"/>
    </location>
</feature>
<gene>
    <name evidence="3" type="ORF">ES288_D11G340300v1</name>
</gene>